<evidence type="ECO:0000256" key="1">
    <source>
        <dbReference type="SAM" id="MobiDB-lite"/>
    </source>
</evidence>
<keyword evidence="3" id="KW-1185">Reference proteome</keyword>
<evidence type="ECO:0000313" key="3">
    <source>
        <dbReference type="Proteomes" id="UP000799428"/>
    </source>
</evidence>
<dbReference type="AlphaFoldDB" id="A0A6G1JT81"/>
<accession>A0A6G1JT81</accession>
<feature type="compositionally biased region" description="Polar residues" evidence="1">
    <location>
        <begin position="96"/>
        <end position="114"/>
    </location>
</feature>
<protein>
    <submittedName>
        <fullName evidence="2">Uncharacterized protein</fullName>
    </submittedName>
</protein>
<feature type="region of interest" description="Disordered" evidence="1">
    <location>
        <begin position="80"/>
        <end position="154"/>
    </location>
</feature>
<name>A0A6G1JT81_9PLEO</name>
<reference evidence="2" key="1">
    <citation type="journal article" date="2020" name="Stud. Mycol.">
        <title>101 Dothideomycetes genomes: a test case for predicting lifestyles and emergence of pathogens.</title>
        <authorList>
            <person name="Haridas S."/>
            <person name="Albert R."/>
            <person name="Binder M."/>
            <person name="Bloem J."/>
            <person name="Labutti K."/>
            <person name="Salamov A."/>
            <person name="Andreopoulos B."/>
            <person name="Baker S."/>
            <person name="Barry K."/>
            <person name="Bills G."/>
            <person name="Bluhm B."/>
            <person name="Cannon C."/>
            <person name="Castanera R."/>
            <person name="Culley D."/>
            <person name="Daum C."/>
            <person name="Ezra D."/>
            <person name="Gonzalez J."/>
            <person name="Henrissat B."/>
            <person name="Kuo A."/>
            <person name="Liang C."/>
            <person name="Lipzen A."/>
            <person name="Lutzoni F."/>
            <person name="Magnuson J."/>
            <person name="Mondo S."/>
            <person name="Nolan M."/>
            <person name="Ohm R."/>
            <person name="Pangilinan J."/>
            <person name="Park H.-J."/>
            <person name="Ramirez L."/>
            <person name="Alfaro M."/>
            <person name="Sun H."/>
            <person name="Tritt A."/>
            <person name="Yoshinaga Y."/>
            <person name="Zwiers L.-H."/>
            <person name="Turgeon B."/>
            <person name="Goodwin S."/>
            <person name="Spatafora J."/>
            <person name="Crous P."/>
            <person name="Grigoriev I."/>
        </authorList>
    </citation>
    <scope>NUCLEOTIDE SEQUENCE</scope>
    <source>
        <strain evidence="2">CBS 279.74</strain>
    </source>
</reference>
<dbReference type="EMBL" id="MU005787">
    <property type="protein sequence ID" value="KAF2703377.1"/>
    <property type="molecule type" value="Genomic_DNA"/>
</dbReference>
<gene>
    <name evidence="2" type="ORF">K504DRAFT_451574</name>
</gene>
<sequence length="241" mass="27060">MSSQGSNIYNIDALNASIGQESVPGDENPFVRYRDRCYTSPPLLPQDQPSQFSTPEVTLSRRYALREQQITLLSLGLQQETPQGQGHAQVHPRGNDNPQANTHGSRPQVQQQQSENHKQRPRTGAQQAQLVKKQARQPQKQHQQQQQQQHPQGSVFLPNTYARDLTMWQRGFSEQLQIGICAENIHDIYKDDLECAGLLMALSQPEGNPEDLRAAQSMRPHPWGKATIAMAVDLLASKGKE</sequence>
<feature type="compositionally biased region" description="Low complexity" evidence="1">
    <location>
        <begin position="137"/>
        <end position="152"/>
    </location>
</feature>
<evidence type="ECO:0000313" key="2">
    <source>
        <dbReference type="EMBL" id="KAF2703377.1"/>
    </source>
</evidence>
<proteinExistence type="predicted"/>
<dbReference type="Proteomes" id="UP000799428">
    <property type="component" value="Unassembled WGS sequence"/>
</dbReference>
<organism evidence="2 3">
    <name type="scientific">Pleomassaria siparia CBS 279.74</name>
    <dbReference type="NCBI Taxonomy" id="1314801"/>
    <lineage>
        <taxon>Eukaryota</taxon>
        <taxon>Fungi</taxon>
        <taxon>Dikarya</taxon>
        <taxon>Ascomycota</taxon>
        <taxon>Pezizomycotina</taxon>
        <taxon>Dothideomycetes</taxon>
        <taxon>Pleosporomycetidae</taxon>
        <taxon>Pleosporales</taxon>
        <taxon>Pleomassariaceae</taxon>
        <taxon>Pleomassaria</taxon>
    </lineage>
</organism>